<evidence type="ECO:0000313" key="1">
    <source>
        <dbReference type="EMBL" id="CAH1102787.1"/>
    </source>
</evidence>
<dbReference type="EMBL" id="OV651825">
    <property type="protein sequence ID" value="CAH1102787.1"/>
    <property type="molecule type" value="Genomic_DNA"/>
</dbReference>
<name>A0A9P0GAR8_9CUCU</name>
<accession>A0A9P0GAR8</accession>
<proteinExistence type="predicted"/>
<keyword evidence="2" id="KW-1185">Reference proteome</keyword>
<dbReference type="AlphaFoldDB" id="A0A9P0GAR8"/>
<evidence type="ECO:0000313" key="2">
    <source>
        <dbReference type="Proteomes" id="UP001153636"/>
    </source>
</evidence>
<sequence>MLYGSEDDLSQFMNNSDDEMIKISDEVLSEKLDEVQNRIEDYTSEVPADLASTSKNSNCFPSTSKDPVDFPSTKINSINGKTRMSQKRFPIDLAYSLCKIGRSGTPRCGRPASVKLKEDLLPLDQQQLFVLMDLSIGHNLKKKEIDAHMIALFSQVLESAALLVTNEMDWFDSFRTSEDADSLIVRTAESLAPTTQTVAIVWKDVDLLVIMMGLNSSPIVYLLKPGKGKAPQFLRSMSGCDSTSSLYNQGKTKYSDLEETVGKFLDPSAQPTAIAAAEKTFLVVLYGANHLTTFLNALRYKQYVTSAFKFSRNSASIPPIDVAAYQHSLRVYLQMQQWLGNSLDSKMWC</sequence>
<dbReference type="Proteomes" id="UP001153636">
    <property type="component" value="Chromosome 13"/>
</dbReference>
<organism evidence="1 2">
    <name type="scientific">Psylliodes chrysocephalus</name>
    <dbReference type="NCBI Taxonomy" id="3402493"/>
    <lineage>
        <taxon>Eukaryota</taxon>
        <taxon>Metazoa</taxon>
        <taxon>Ecdysozoa</taxon>
        <taxon>Arthropoda</taxon>
        <taxon>Hexapoda</taxon>
        <taxon>Insecta</taxon>
        <taxon>Pterygota</taxon>
        <taxon>Neoptera</taxon>
        <taxon>Endopterygota</taxon>
        <taxon>Coleoptera</taxon>
        <taxon>Polyphaga</taxon>
        <taxon>Cucujiformia</taxon>
        <taxon>Chrysomeloidea</taxon>
        <taxon>Chrysomelidae</taxon>
        <taxon>Galerucinae</taxon>
        <taxon>Alticini</taxon>
        <taxon>Psylliodes</taxon>
    </lineage>
</organism>
<reference evidence="1" key="1">
    <citation type="submission" date="2022-01" db="EMBL/GenBank/DDBJ databases">
        <authorList>
            <person name="King R."/>
        </authorList>
    </citation>
    <scope>NUCLEOTIDE SEQUENCE</scope>
</reference>
<protein>
    <submittedName>
        <fullName evidence="1">Uncharacterized protein</fullName>
    </submittedName>
</protein>
<gene>
    <name evidence="1" type="ORF">PSYICH_LOCUS3902</name>
</gene>
<dbReference type="OrthoDB" id="6781249at2759"/>